<reference evidence="1 2" key="1">
    <citation type="submission" date="2016-03" db="EMBL/GenBank/DDBJ databases">
        <title>Complete genome sequence of Pedobacter cryoconitis PAMC 27485.</title>
        <authorList>
            <person name="Lee J."/>
            <person name="Kim O.-S."/>
        </authorList>
    </citation>
    <scope>NUCLEOTIDE SEQUENCE [LARGE SCALE GENOMIC DNA]</scope>
    <source>
        <strain evidence="1 2">PAMC 27485</strain>
    </source>
</reference>
<evidence type="ECO:0000313" key="1">
    <source>
        <dbReference type="EMBL" id="AMQ00076.1"/>
    </source>
</evidence>
<sequence>MLKDTIIGNWILDPLDVKSLQIYGNISIEFKDNGELIYKIHSNEKDEVINIVTPPENRNV</sequence>
<evidence type="ECO:0008006" key="3">
    <source>
        <dbReference type="Google" id="ProtNLM"/>
    </source>
</evidence>
<accession>A0A127VFE7</accession>
<protein>
    <recommendedName>
        <fullName evidence="3">Lipocalin-like domain-containing protein</fullName>
    </recommendedName>
</protein>
<dbReference type="AlphaFoldDB" id="A0A127VFE7"/>
<dbReference type="PATRIC" id="fig|188932.3.peg.3340"/>
<organism evidence="1 2">
    <name type="scientific">Pedobacter cryoconitis</name>
    <dbReference type="NCBI Taxonomy" id="188932"/>
    <lineage>
        <taxon>Bacteria</taxon>
        <taxon>Pseudomonadati</taxon>
        <taxon>Bacteroidota</taxon>
        <taxon>Sphingobacteriia</taxon>
        <taxon>Sphingobacteriales</taxon>
        <taxon>Sphingobacteriaceae</taxon>
        <taxon>Pedobacter</taxon>
    </lineage>
</organism>
<proteinExistence type="predicted"/>
<name>A0A127VFE7_9SPHI</name>
<keyword evidence="2" id="KW-1185">Reference proteome</keyword>
<gene>
    <name evidence="1" type="ORF">AY601_3205</name>
</gene>
<dbReference type="EMBL" id="CP014504">
    <property type="protein sequence ID" value="AMQ00076.1"/>
    <property type="molecule type" value="Genomic_DNA"/>
</dbReference>
<dbReference type="Proteomes" id="UP000071561">
    <property type="component" value="Chromosome"/>
</dbReference>
<evidence type="ECO:0000313" key="2">
    <source>
        <dbReference type="Proteomes" id="UP000071561"/>
    </source>
</evidence>
<dbReference type="KEGG" id="pcm:AY601_3205"/>